<keyword evidence="7" id="KW-1185">Reference proteome</keyword>
<dbReference type="GO" id="GO:0005782">
    <property type="term" value="C:peroxisomal matrix"/>
    <property type="evidence" value="ECO:0007669"/>
    <property type="project" value="TreeGrafter"/>
</dbReference>
<dbReference type="PANTHER" id="PTHR43684:SF1">
    <property type="entry name" value="ENOYL-COA DELTA ISOMERASE 2"/>
    <property type="match status" value="1"/>
</dbReference>
<dbReference type="InterPro" id="IPR051053">
    <property type="entry name" value="ECH/Chromodomain_protein"/>
</dbReference>
<evidence type="ECO:0000313" key="6">
    <source>
        <dbReference type="EMBL" id="PRT53628.1"/>
    </source>
</evidence>
<reference evidence="6 7" key="1">
    <citation type="submission" date="2017-04" db="EMBL/GenBank/DDBJ databases">
        <title>Genome sequencing of [Candida] sorbophila.</title>
        <authorList>
            <person name="Ahn J.O."/>
        </authorList>
    </citation>
    <scope>NUCLEOTIDE SEQUENCE [LARGE SCALE GENOMIC DNA]</scope>
    <source>
        <strain evidence="6 7">DS02</strain>
    </source>
</reference>
<keyword evidence="4" id="KW-0576">Peroxisome</keyword>
<keyword evidence="5 6" id="KW-0413">Isomerase</keyword>
<comment type="similarity">
    <text evidence="3">Belongs to the enoyl-CoA hydratase/isomerase family.</text>
</comment>
<dbReference type="GeneID" id="36514997"/>
<dbReference type="STRING" id="45607.A0A2T0FF58"/>
<dbReference type="EMBL" id="NDIQ01000001">
    <property type="protein sequence ID" value="PRT53628.1"/>
    <property type="molecule type" value="Genomic_DNA"/>
</dbReference>
<dbReference type="SUPFAM" id="SSF52096">
    <property type="entry name" value="ClpP/crotonase"/>
    <property type="match status" value="1"/>
</dbReference>
<gene>
    <name evidence="6" type="ORF">B9G98_01248</name>
</gene>
<dbReference type="Proteomes" id="UP000238350">
    <property type="component" value="Unassembled WGS sequence"/>
</dbReference>
<evidence type="ECO:0000256" key="2">
    <source>
        <dbReference type="ARBA" id="ARBA00005005"/>
    </source>
</evidence>
<dbReference type="RefSeq" id="XP_024663574.1">
    <property type="nucleotide sequence ID" value="XM_024807806.1"/>
</dbReference>
<dbReference type="PANTHER" id="PTHR43684">
    <property type="match status" value="1"/>
</dbReference>
<sequence length="287" mass="31606">MEDPELEALRIESESQVLYEVKDKVVVITLNRPRQYNAMNIFHYWALEEHVKRAAEEPGTVATLIQSTGKYFSAGADVGSTASAPMAQSEGYKIDWMARRDLAGRFTGRNAIIADTFWNHPKVLVVALNGPVVGLTTGIVSLSDFIFARENAFMLAPFANLGLVAEGGASFALPVRLGLSLANKALLAAEPIHADEMYRAGFVNQVFPASMSTEEFNAEVLKYVQHRFSTLSPQSLKEIKQLIHQPYQAHFSQANSAEIIGGLDKFARGIPQERFALIATGKLKHKL</sequence>
<dbReference type="InterPro" id="IPR029045">
    <property type="entry name" value="ClpP/crotonase-like_dom_sf"/>
</dbReference>
<dbReference type="OrthoDB" id="2018133at2759"/>
<comment type="caution">
    <text evidence="6">The sequence shown here is derived from an EMBL/GenBank/DDBJ whole genome shotgun (WGS) entry which is preliminary data.</text>
</comment>
<dbReference type="GO" id="GO:0006635">
    <property type="term" value="P:fatty acid beta-oxidation"/>
    <property type="evidence" value="ECO:0007669"/>
    <property type="project" value="TreeGrafter"/>
</dbReference>
<evidence type="ECO:0000313" key="7">
    <source>
        <dbReference type="Proteomes" id="UP000238350"/>
    </source>
</evidence>
<evidence type="ECO:0000256" key="1">
    <source>
        <dbReference type="ARBA" id="ARBA00004275"/>
    </source>
</evidence>
<dbReference type="Gene3D" id="3.90.226.10">
    <property type="entry name" value="2-enoyl-CoA Hydratase, Chain A, domain 1"/>
    <property type="match status" value="1"/>
</dbReference>
<comment type="pathway">
    <text evidence="2">Lipid metabolism; fatty acid beta-oxidation.</text>
</comment>
<dbReference type="Pfam" id="PF00378">
    <property type="entry name" value="ECH_1"/>
    <property type="match status" value="1"/>
</dbReference>
<dbReference type="FunFam" id="3.90.226.10:FF:000048">
    <property type="entry name" value="3,2-trans-enoyl-CoA isomerase"/>
    <property type="match status" value="1"/>
</dbReference>
<evidence type="ECO:0000256" key="4">
    <source>
        <dbReference type="ARBA" id="ARBA00023140"/>
    </source>
</evidence>
<dbReference type="CDD" id="cd06558">
    <property type="entry name" value="crotonase-like"/>
    <property type="match status" value="1"/>
</dbReference>
<accession>A0A2T0FF58</accession>
<organism evidence="6 7">
    <name type="scientific">Wickerhamiella sorbophila</name>
    <dbReference type="NCBI Taxonomy" id="45607"/>
    <lineage>
        <taxon>Eukaryota</taxon>
        <taxon>Fungi</taxon>
        <taxon>Dikarya</taxon>
        <taxon>Ascomycota</taxon>
        <taxon>Saccharomycotina</taxon>
        <taxon>Dipodascomycetes</taxon>
        <taxon>Dipodascales</taxon>
        <taxon>Trichomonascaceae</taxon>
        <taxon>Wickerhamiella</taxon>
    </lineage>
</organism>
<protein>
    <submittedName>
        <fullName evidence="6">3,2-trans-enoyl-CoA isomerase</fullName>
    </submittedName>
</protein>
<dbReference type="AlphaFoldDB" id="A0A2T0FF58"/>
<dbReference type="GO" id="GO:0004165">
    <property type="term" value="F:delta(3)-delta(2)-enoyl-CoA isomerase activity"/>
    <property type="evidence" value="ECO:0007669"/>
    <property type="project" value="UniProtKB-ARBA"/>
</dbReference>
<dbReference type="InterPro" id="IPR001753">
    <property type="entry name" value="Enoyl-CoA_hydra/iso"/>
</dbReference>
<evidence type="ECO:0000256" key="5">
    <source>
        <dbReference type="ARBA" id="ARBA00023235"/>
    </source>
</evidence>
<name>A0A2T0FF58_9ASCO</name>
<proteinExistence type="inferred from homology"/>
<comment type="subcellular location">
    <subcellularLocation>
        <location evidence="1">Peroxisome</location>
    </subcellularLocation>
</comment>
<evidence type="ECO:0000256" key="3">
    <source>
        <dbReference type="ARBA" id="ARBA00005254"/>
    </source>
</evidence>